<dbReference type="PANTHER" id="PTHR30618:SF4">
    <property type="entry name" value="ALLANTOIN PERMEASE"/>
    <property type="match status" value="1"/>
</dbReference>
<evidence type="ECO:0008006" key="9">
    <source>
        <dbReference type="Google" id="ProtNLM"/>
    </source>
</evidence>
<evidence type="ECO:0000256" key="5">
    <source>
        <dbReference type="ARBA" id="ARBA00023136"/>
    </source>
</evidence>
<feature type="transmembrane region" description="Helical" evidence="6">
    <location>
        <begin position="189"/>
        <end position="210"/>
    </location>
</feature>
<feature type="transmembrane region" description="Helical" evidence="6">
    <location>
        <begin position="67"/>
        <end position="84"/>
    </location>
</feature>
<comment type="similarity">
    <text evidence="2">Belongs to the purine-cytosine permease (2.A.39) family.</text>
</comment>
<feature type="transmembrane region" description="Helical" evidence="6">
    <location>
        <begin position="230"/>
        <end position="249"/>
    </location>
</feature>
<feature type="transmembrane region" description="Helical" evidence="6">
    <location>
        <begin position="163"/>
        <end position="182"/>
    </location>
</feature>
<dbReference type="InterPro" id="IPR045225">
    <property type="entry name" value="Uracil/uridine/allantoin_perm"/>
</dbReference>
<dbReference type="CDD" id="cd11482">
    <property type="entry name" value="SLC-NCS1sbd_NRT1-like"/>
    <property type="match status" value="1"/>
</dbReference>
<reference evidence="7 8" key="1">
    <citation type="journal article" date="2016" name="Genome Biol. Evol.">
        <title>Draft genome sequence of an aflatoxigenic Aspergillus species, A. bombycis.</title>
        <authorList>
            <person name="Moore G.G."/>
            <person name="Mack B.M."/>
            <person name="Beltz S.B."/>
            <person name="Gilbert M.K."/>
        </authorList>
    </citation>
    <scope>NUCLEOTIDE SEQUENCE [LARGE SCALE GENOMIC DNA]</scope>
    <source>
        <strain evidence="8">NRRL 26010</strain>
    </source>
</reference>
<proteinExistence type="inferred from homology"/>
<feature type="transmembrane region" description="Helical" evidence="6">
    <location>
        <begin position="382"/>
        <end position="408"/>
    </location>
</feature>
<evidence type="ECO:0000313" key="8">
    <source>
        <dbReference type="Proteomes" id="UP000179179"/>
    </source>
</evidence>
<dbReference type="OrthoDB" id="2018619at2759"/>
<protein>
    <recommendedName>
        <fullName evidence="9">Allantoin permease</fullName>
    </recommendedName>
</protein>
<dbReference type="Gene3D" id="1.10.4160.10">
    <property type="entry name" value="Hydantoin permease"/>
    <property type="match status" value="1"/>
</dbReference>
<dbReference type="AlphaFoldDB" id="A0A1F7ZY56"/>
<organism evidence="7 8">
    <name type="scientific">Aspergillus bombycis</name>
    <dbReference type="NCBI Taxonomy" id="109264"/>
    <lineage>
        <taxon>Eukaryota</taxon>
        <taxon>Fungi</taxon>
        <taxon>Dikarya</taxon>
        <taxon>Ascomycota</taxon>
        <taxon>Pezizomycotina</taxon>
        <taxon>Eurotiomycetes</taxon>
        <taxon>Eurotiomycetidae</taxon>
        <taxon>Eurotiales</taxon>
        <taxon>Aspergillaceae</taxon>
        <taxon>Aspergillus</taxon>
    </lineage>
</organism>
<gene>
    <name evidence="7" type="ORF">ABOM_006941</name>
</gene>
<evidence type="ECO:0000256" key="6">
    <source>
        <dbReference type="SAM" id="Phobius"/>
    </source>
</evidence>
<dbReference type="Proteomes" id="UP000179179">
    <property type="component" value="Unassembled WGS sequence"/>
</dbReference>
<feature type="transmembrane region" description="Helical" evidence="6">
    <location>
        <begin position="42"/>
        <end position="60"/>
    </location>
</feature>
<evidence type="ECO:0000256" key="4">
    <source>
        <dbReference type="ARBA" id="ARBA00022989"/>
    </source>
</evidence>
<keyword evidence="3 6" id="KW-0812">Transmembrane</keyword>
<dbReference type="EMBL" id="LYCR01000055">
    <property type="protein sequence ID" value="OGM44412.1"/>
    <property type="molecule type" value="Genomic_DNA"/>
</dbReference>
<feature type="transmembrane region" description="Helical" evidence="6">
    <location>
        <begin position="269"/>
        <end position="289"/>
    </location>
</feature>
<keyword evidence="5 6" id="KW-0472">Membrane</keyword>
<keyword evidence="4 6" id="KW-1133">Transmembrane helix</keyword>
<accession>A0A1F7ZY56</accession>
<evidence type="ECO:0000256" key="3">
    <source>
        <dbReference type="ARBA" id="ARBA00022692"/>
    </source>
</evidence>
<dbReference type="PANTHER" id="PTHR30618">
    <property type="entry name" value="NCS1 FAMILY PURINE/PYRIMIDINE TRANSPORTER"/>
    <property type="match status" value="1"/>
</dbReference>
<dbReference type="RefSeq" id="XP_022388129.1">
    <property type="nucleotide sequence ID" value="XM_022534070.1"/>
</dbReference>
<dbReference type="Pfam" id="PF02133">
    <property type="entry name" value="Transp_cyt_pur"/>
    <property type="match status" value="1"/>
</dbReference>
<evidence type="ECO:0000256" key="2">
    <source>
        <dbReference type="ARBA" id="ARBA00008974"/>
    </source>
</evidence>
<dbReference type="GO" id="GO:0015205">
    <property type="term" value="F:nucleobase transmembrane transporter activity"/>
    <property type="evidence" value="ECO:0007669"/>
    <property type="project" value="TreeGrafter"/>
</dbReference>
<feature type="transmembrane region" description="Helical" evidence="6">
    <location>
        <begin position="471"/>
        <end position="494"/>
    </location>
</feature>
<sequence length="532" mass="58402">MGNAILKYLEVPHEGANIPSRWINDDIKPVEAERKHSDEQGVLASSNISVYMIGSSLIAMGLTWRQSLAAIVVGNIIAVGLLVINSLPGMFYHIGFPLVNRYVWGLYGSLFVLWNRILLSIVWYAVQAWIGGECIYVSLRAIWPSLESRIPNQMPQSTGMTTAQFVAYVIFMVLSLPVLHIRPHKLQRFFYISAATILVFEIVILIWALVSMGNSGFGSTISEPRAGGSGWKIAFGIVSTIGGAAAGILNQNDYTRFARTPREAILGQLVSFPFYSILCATVGILVTAATQNRYGKPLWNLPTLLGAIMDNGGSRSRVAVFFGGAALSVSQMGLNVPANALAGGFDMAATFPRYINLRRGAYITVLVSIACNPWKLVNTATIFLAVLSSYSIFLGPMVGSMIASYFAVMRRKIKVEDLFPCHEDNRGIYWYTYGVNWRAPVAWLCGMVPSLPGFVAHVDPTVAIPVGLSRIYYICFLTGTAISAAVFTALHYVFPAPVVNHFVEKAPSPGLLMPEYRLRWDRGEDSVYEIVD</sequence>
<dbReference type="InterPro" id="IPR001248">
    <property type="entry name" value="Pur-cyt_permease"/>
</dbReference>
<dbReference type="GO" id="GO:0005886">
    <property type="term" value="C:plasma membrane"/>
    <property type="evidence" value="ECO:0007669"/>
    <property type="project" value="TreeGrafter"/>
</dbReference>
<comment type="caution">
    <text evidence="7">The sequence shown here is derived from an EMBL/GenBank/DDBJ whole genome shotgun (WGS) entry which is preliminary data.</text>
</comment>
<name>A0A1F7ZY56_9EURO</name>
<evidence type="ECO:0000256" key="1">
    <source>
        <dbReference type="ARBA" id="ARBA00004141"/>
    </source>
</evidence>
<keyword evidence="8" id="KW-1185">Reference proteome</keyword>
<comment type="subcellular location">
    <subcellularLocation>
        <location evidence="1">Membrane</location>
        <topology evidence="1">Multi-pass membrane protein</topology>
    </subcellularLocation>
</comment>
<evidence type="ECO:0000313" key="7">
    <source>
        <dbReference type="EMBL" id="OGM44412.1"/>
    </source>
</evidence>
<dbReference type="GeneID" id="34450331"/>